<sequence>MPSENASYVDSTTKQRTVTIAVKQMAIQAATTDAILNAANKELEAGGGVDGAIRNAAGQLKLLGAIRALKRSRRSDTLDDGEVVVTEAFDLTKNGVEHILHTAAPIIRRKTLPDRYDEMCLRLCYYNALRKAEELDAKSLTMPFLGTGIYNYPKDEGIFAALETATGYFEGHPDGSLEEIVFATLSDQYVVHSKLVLENNDRITFEKTKSAEIKEKLQLQRFKKAPTSKGTLPDGTTFGWTSTSEKQGAKRMEIIRKIDDLLNRPVSPSPLTSPISSANVPIPAPPPVKKKPLTEGERSRRYRENQGEEDTQRRKERDRLRQKDYMEGRAYALRKIRRNHERREQNLEEARRKDAERRRNHPLYREYAERTAEQQRIRRSDPVAYAQELLAKRTNRTLRALTKRMAISQTMLKHLPEKRQAAYKKRWTNQGSQMATALGRLARLQIQQPTDINSQASRIMNRIRRDVSGAECSTQSSNGAESSQTASQTTTAAKRRFINMTRDILRKNRRAFHGRSLTQHLPVDVQLINLCNSWQSRANSGSKWKFTVTTLLAGRFRSLRNLRPTNEELQAAAIEIECRLLKVEKIAESTEKLITSEIQRVHRKVTAECKLQHLTPQERLKLIIGGFHLHVATSEHRILVDDRYIDARELYPEVVHQLHRAEIQKMAVWTTQPGTSMRNLTQTVQVPSQATQQQIAENIMEHTANDEVEEIREDPEPELNLQDQPRPPSQQQQSDSPDRRYHWAENTIWMRRPDEECANEIPKFDWAERLQAVLLEATKDGYVPEKIEAFVENFNNCKKCDESTCNRGITCGKLSDLMKTLEPHYMNIRTLRRIYYNIEKSAEWLKVWRQFSTSRHPQLCDLEWLTGEAVSTAATKKLLADAISIDYSDNVKEWYAKKEFARHLREFSAAVSDVELITCASCNRLRRNADMMKKEMSEEELQFVFEDSAEEETNKGHRICKECHSEVRHNRMPKLCRRNNMELDEIPPQLQNLKNWLEQTMISQVRLLTSVMTLTTRANKTGHRAYKGNVLHMEMPIVGTVTKVLDTLPSTEHTFVIAKYDGQRVKAKTYVDIRRVIEALKWLQINNPLYANVRIANAAEQKKIFADANLEVSDDEDEEPMETDDEAQQGQADDDGVQAGSPMLTLVPNIDAPNTDVPDIDVDHTAVVTINPAQMQSTKDIYFKLKHLNTRIIRHNEKNLDLRAFPVMFPKGRFGMNATRDPEVRSFMYVRARLLCADRRFAKNDSWIIAMHNTIEQTRMLSEVNVWMKKTATVRSLVDSLKSDTVREMYSFMENIKGSPQYWSVCRQELQAMVAHFGAPTFFVTCNPNEANMDDLREAYLKIHGAAATDKQNVYDLSKLDVPMYARHNHFRFKALFDNLFKNRKAAEGIFGKLEHYWYRIEYQMRGAPHCHMLLWIKDAPTLETSTEEEVIRFIDGKITCRMPDPTTEPDLYNLVVKNQSHYCNPYCTKSFIQHKKVKTRCRFGFPLDSRKESVLNKELLDKADPMKRIRTYDLKRSEEARRVNAYNPALLLAWRGNVDVQYVGTTSLAVLEYVTSYVSKNESKSTGQGIDPFIDRMDKSKALSFGFDMLRKRQMSIPEVCDHLLGHPCCKSSDQVEFLNNNSREKRGRMLIRKAELDWRVANNATGESATKKNIYDDYYPQRPEAMSGLSLYTVFAAFNYSKTKPTTRKRGRQPNRNPIIDEEMPSEEGSDNGQGIPMEIDSDHERSQLIANQVDPNMDEEAVDSESSCNSGAEGEEAVVSDVDLGEHDDANQDANGEEEENISADSTRPFFMFPEGTIFGNEESGYWKARRKRKVARFFLEDVIGADEAKLEERCRRILFMFKPWRNEDELMGSNETYAEALETFYDECTSMAREEIETIVGGRQLLCDALRAKRLLRQEREQAMADEEIELDVPPFLAPAIDTSSNEVEQMMNGLNVEQRRIYNEVIGRLVLRQTRDACLHENATTTTVRLGDEAIEMDVLNSDDQGLVFDTETRENRSLFVSGIAGTGKSYLISALVRRIINDYDGGEQNRAKPSVLIAAPTGLAALNVGGLTLHSLLKIEVEHNITSPYKPLRGALLSELSDFLKRCRLLIVDEISMVSNVLLTKIHMRLQEIMANNKPFGGMLILTFGDLMQLPPVRLPSAPVPVSGRHMRSVFKTSPFTLRLWDLYDYAELTINMRQGEGSDYAKLLERMRVNSMTSEDIDALLSRSITASSGSSSGTGLPPRANIEDAVNYFYDTMKNVDSKLMAVFSYSETVRVFNDRILEKRQAEDPEVNVILEIPAETNEVEKAIGKKPFLQRGYRHADVIRGEFGRKGRNHRQSAKDAKAAGGLEATLFLQKGCRIMQIQNDRSGQGTGIVNGSRGELIDFVMEDGKIDSLIVKFDHMDSETRVARVSTTYRTKNGKMWTRLQFPIVLAYAATIHKCQGMTVDNMMMDLYDCFSHGQA</sequence>
<feature type="region of interest" description="Disordered" evidence="2">
    <location>
        <begin position="1111"/>
        <end position="1140"/>
    </location>
</feature>
<dbReference type="GO" id="GO:0043139">
    <property type="term" value="F:5'-3' DNA helicase activity"/>
    <property type="evidence" value="ECO:0007669"/>
    <property type="project" value="UniProtKB-EC"/>
</dbReference>
<dbReference type="GO" id="GO:0016887">
    <property type="term" value="F:ATP hydrolysis activity"/>
    <property type="evidence" value="ECO:0007669"/>
    <property type="project" value="RHEA"/>
</dbReference>
<dbReference type="SMART" id="SM00382">
    <property type="entry name" value="AAA"/>
    <property type="match status" value="1"/>
</dbReference>
<comment type="caution">
    <text evidence="4">The sequence shown here is derived from an EMBL/GenBank/DDBJ whole genome shotgun (WGS) entry which is preliminary data.</text>
</comment>
<dbReference type="InterPro" id="IPR003593">
    <property type="entry name" value="AAA+_ATPase"/>
</dbReference>
<feature type="region of interest" description="Disordered" evidence="2">
    <location>
        <begin position="263"/>
        <end position="324"/>
    </location>
</feature>
<feature type="region of interest" description="Disordered" evidence="2">
    <location>
        <begin position="337"/>
        <end position="361"/>
    </location>
</feature>
<comment type="catalytic activity">
    <reaction evidence="1">
        <text>ATP + H2O = ADP + phosphate + H(+)</text>
        <dbReference type="Rhea" id="RHEA:13065"/>
        <dbReference type="ChEBI" id="CHEBI:15377"/>
        <dbReference type="ChEBI" id="CHEBI:15378"/>
        <dbReference type="ChEBI" id="CHEBI:30616"/>
        <dbReference type="ChEBI" id="CHEBI:43474"/>
        <dbReference type="ChEBI" id="CHEBI:456216"/>
        <dbReference type="EC" id="5.6.2.3"/>
    </reaction>
</comment>
<keyword evidence="5" id="KW-1185">Reference proteome</keyword>
<dbReference type="GO" id="GO:0000723">
    <property type="term" value="P:telomere maintenance"/>
    <property type="evidence" value="ECO:0007669"/>
    <property type="project" value="InterPro"/>
</dbReference>
<evidence type="ECO:0000313" key="5">
    <source>
        <dbReference type="Proteomes" id="UP000218231"/>
    </source>
</evidence>
<dbReference type="InterPro" id="IPR051055">
    <property type="entry name" value="PIF1_helicase"/>
</dbReference>
<accession>A0A2A2K6Y0</accession>
<keyword evidence="1" id="KW-0233">DNA recombination</keyword>
<dbReference type="Pfam" id="PF01661">
    <property type="entry name" value="Macro"/>
    <property type="match status" value="1"/>
</dbReference>
<dbReference type="STRING" id="2018661.A0A2A2K6Y0"/>
<feature type="compositionally biased region" description="Low complexity" evidence="2">
    <location>
        <begin position="482"/>
        <end position="492"/>
    </location>
</feature>
<dbReference type="InterPro" id="IPR043472">
    <property type="entry name" value="Macro_dom-like"/>
</dbReference>
<feature type="region of interest" description="Disordered" evidence="2">
    <location>
        <begin position="1735"/>
        <end position="1787"/>
    </location>
</feature>
<dbReference type="SUPFAM" id="SSF52540">
    <property type="entry name" value="P-loop containing nucleoside triphosphate hydrolases"/>
    <property type="match status" value="2"/>
</dbReference>
<feature type="domain" description="Macro" evidence="3">
    <location>
        <begin position="7"/>
        <end position="201"/>
    </location>
</feature>
<dbReference type="GO" id="GO:0006281">
    <property type="term" value="P:DNA repair"/>
    <property type="evidence" value="ECO:0007669"/>
    <property type="project" value="UniProtKB-KW"/>
</dbReference>
<dbReference type="Pfam" id="PF14214">
    <property type="entry name" value="Helitron_like_N"/>
    <property type="match status" value="1"/>
</dbReference>
<keyword evidence="1" id="KW-0227">DNA damage</keyword>
<feature type="compositionally biased region" description="Acidic residues" evidence="2">
    <location>
        <begin position="1112"/>
        <end position="1136"/>
    </location>
</feature>
<feature type="region of interest" description="Disordered" evidence="2">
    <location>
        <begin position="224"/>
        <end position="246"/>
    </location>
</feature>
<comment type="similarity">
    <text evidence="1">Belongs to the helicase family.</text>
</comment>
<name>A0A2A2K6Y0_9BILA</name>
<dbReference type="SMART" id="SM00506">
    <property type="entry name" value="A1pp"/>
    <property type="match status" value="1"/>
</dbReference>
<dbReference type="InterPro" id="IPR010285">
    <property type="entry name" value="DNA_helicase_pif1-like_DEAD"/>
</dbReference>
<gene>
    <name evidence="4" type="ORF">WR25_10216</name>
</gene>
<keyword evidence="1" id="KW-0067">ATP-binding</keyword>
<dbReference type="Pfam" id="PF05970">
    <property type="entry name" value="PIF1"/>
    <property type="match status" value="1"/>
</dbReference>
<keyword evidence="1" id="KW-0547">Nucleotide-binding</keyword>
<dbReference type="EMBL" id="LIAE01009442">
    <property type="protein sequence ID" value="PAV69746.1"/>
    <property type="molecule type" value="Genomic_DNA"/>
</dbReference>
<feature type="compositionally biased region" description="Basic and acidic residues" evidence="2">
    <location>
        <begin position="292"/>
        <end position="324"/>
    </location>
</feature>
<dbReference type="GO" id="GO:0006310">
    <property type="term" value="P:DNA recombination"/>
    <property type="evidence" value="ECO:0007669"/>
    <property type="project" value="UniProtKB-KW"/>
</dbReference>
<feature type="compositionally biased region" description="Basic and acidic residues" evidence="2">
    <location>
        <begin position="341"/>
        <end position="361"/>
    </location>
</feature>
<dbReference type="PANTHER" id="PTHR47642:SF5">
    <property type="entry name" value="ATP-DEPENDENT DNA HELICASE"/>
    <property type="match status" value="1"/>
</dbReference>
<evidence type="ECO:0000256" key="1">
    <source>
        <dbReference type="RuleBase" id="RU363044"/>
    </source>
</evidence>
<dbReference type="OrthoDB" id="5876386at2759"/>
<evidence type="ECO:0000259" key="3">
    <source>
        <dbReference type="PROSITE" id="PS51154"/>
    </source>
</evidence>
<feature type="region of interest" description="Disordered" evidence="2">
    <location>
        <begin position="715"/>
        <end position="741"/>
    </location>
</feature>
<dbReference type="Gene3D" id="3.40.220.10">
    <property type="entry name" value="Leucine Aminopeptidase, subunit E, domain 1"/>
    <property type="match status" value="1"/>
</dbReference>
<dbReference type="Gene3D" id="2.30.30.940">
    <property type="match status" value="1"/>
</dbReference>
<dbReference type="SUPFAM" id="SSF52949">
    <property type="entry name" value="Macro domain-like"/>
    <property type="match status" value="1"/>
</dbReference>
<dbReference type="InterPro" id="IPR027417">
    <property type="entry name" value="P-loop_NTPase"/>
</dbReference>
<keyword evidence="1" id="KW-0347">Helicase</keyword>
<dbReference type="PROSITE" id="PS51154">
    <property type="entry name" value="MACRO"/>
    <property type="match status" value="1"/>
</dbReference>
<reference evidence="4 5" key="1">
    <citation type="journal article" date="2017" name="Curr. Biol.">
        <title>Genome architecture and evolution of a unichromosomal asexual nematode.</title>
        <authorList>
            <person name="Fradin H."/>
            <person name="Zegar C."/>
            <person name="Gutwein M."/>
            <person name="Lucas J."/>
            <person name="Kovtun M."/>
            <person name="Corcoran D."/>
            <person name="Baugh L.R."/>
            <person name="Kiontke K."/>
            <person name="Gunsalus K."/>
            <person name="Fitch D.H."/>
            <person name="Piano F."/>
        </authorList>
    </citation>
    <scope>NUCLEOTIDE SEQUENCE [LARGE SCALE GENOMIC DNA]</scope>
    <source>
        <strain evidence="4">PF1309</strain>
    </source>
</reference>
<keyword evidence="1" id="KW-0378">Hydrolase</keyword>
<dbReference type="Gene3D" id="3.40.50.300">
    <property type="entry name" value="P-loop containing nucleotide triphosphate hydrolases"/>
    <property type="match status" value="2"/>
</dbReference>
<evidence type="ECO:0000313" key="4">
    <source>
        <dbReference type="EMBL" id="PAV69746.1"/>
    </source>
</evidence>
<dbReference type="InterPro" id="IPR025476">
    <property type="entry name" value="Helitron_helicase-like"/>
</dbReference>
<dbReference type="Pfam" id="PF20209">
    <property type="entry name" value="DUF6570"/>
    <property type="match status" value="1"/>
</dbReference>
<dbReference type="EC" id="5.6.2.3" evidence="1"/>
<feature type="region of interest" description="Disordered" evidence="2">
    <location>
        <begin position="467"/>
        <end position="493"/>
    </location>
</feature>
<organism evidence="4 5">
    <name type="scientific">Diploscapter pachys</name>
    <dbReference type="NCBI Taxonomy" id="2018661"/>
    <lineage>
        <taxon>Eukaryota</taxon>
        <taxon>Metazoa</taxon>
        <taxon>Ecdysozoa</taxon>
        <taxon>Nematoda</taxon>
        <taxon>Chromadorea</taxon>
        <taxon>Rhabditida</taxon>
        <taxon>Rhabditina</taxon>
        <taxon>Rhabditomorpha</taxon>
        <taxon>Rhabditoidea</taxon>
        <taxon>Rhabditidae</taxon>
        <taxon>Diploscapter</taxon>
    </lineage>
</organism>
<feature type="compositionally biased region" description="Acidic residues" evidence="2">
    <location>
        <begin position="1702"/>
        <end position="1712"/>
    </location>
</feature>
<feature type="region of interest" description="Disordered" evidence="2">
    <location>
        <begin position="1686"/>
        <end position="1721"/>
    </location>
</feature>
<dbReference type="GO" id="GO:0005524">
    <property type="term" value="F:ATP binding"/>
    <property type="evidence" value="ECO:0007669"/>
    <property type="project" value="UniProtKB-KW"/>
</dbReference>
<dbReference type="Proteomes" id="UP000218231">
    <property type="component" value="Unassembled WGS sequence"/>
</dbReference>
<proteinExistence type="inferred from homology"/>
<comment type="cofactor">
    <cofactor evidence="1">
        <name>Mg(2+)</name>
        <dbReference type="ChEBI" id="CHEBI:18420"/>
    </cofactor>
</comment>
<feature type="compositionally biased region" description="Polar residues" evidence="2">
    <location>
        <begin position="471"/>
        <end position="481"/>
    </location>
</feature>
<protein>
    <recommendedName>
        <fullName evidence="1">ATP-dependent DNA helicase</fullName>
        <ecNumber evidence="1">5.6.2.3</ecNumber>
    </recommendedName>
</protein>
<evidence type="ECO:0000256" key="2">
    <source>
        <dbReference type="SAM" id="MobiDB-lite"/>
    </source>
</evidence>
<keyword evidence="1" id="KW-0234">DNA repair</keyword>
<dbReference type="InterPro" id="IPR046700">
    <property type="entry name" value="DUF6570"/>
</dbReference>
<dbReference type="InterPro" id="IPR002589">
    <property type="entry name" value="Macro_dom"/>
</dbReference>
<dbReference type="PANTHER" id="PTHR47642">
    <property type="entry name" value="ATP-DEPENDENT DNA HELICASE"/>
    <property type="match status" value="1"/>
</dbReference>